<dbReference type="Proteomes" id="UP000800200">
    <property type="component" value="Unassembled WGS sequence"/>
</dbReference>
<name>A0A6A6E6N2_9PEZI</name>
<feature type="region of interest" description="Disordered" evidence="1">
    <location>
        <begin position="75"/>
        <end position="94"/>
    </location>
</feature>
<evidence type="ECO:0000256" key="1">
    <source>
        <dbReference type="SAM" id="MobiDB-lite"/>
    </source>
</evidence>
<feature type="compositionally biased region" description="Polar residues" evidence="1">
    <location>
        <begin position="164"/>
        <end position="174"/>
    </location>
</feature>
<proteinExistence type="predicted"/>
<evidence type="ECO:0000313" key="2">
    <source>
        <dbReference type="EMBL" id="KAF2186665.1"/>
    </source>
</evidence>
<evidence type="ECO:0000313" key="3">
    <source>
        <dbReference type="Proteomes" id="UP000800200"/>
    </source>
</evidence>
<feature type="compositionally biased region" description="Polar residues" evidence="1">
    <location>
        <begin position="103"/>
        <end position="122"/>
    </location>
</feature>
<sequence length="439" mass="49220">MPAVLEAAVPPPHLHLNSKSSWHPSFSPTKFPVAPTSSPIPMSPESLPSYIPHLHENPLPSQDIGGLPSSTWFGASVPAPDTSNETGYGPFSYDQPYVTPHTSSITFSPRAQFSKPSETSIPLTKDPSLAAFSPVSEYSRVSDSGPGDYVRTSDESYTEIPRTSAESSAHLQVESNSNPPTRPRSSPSTFTPNHPSSGQIEYPWTMNPLGISTPVMHEQYYSGSTYPPVQARSPRLSEPAMELATDLAAPQPRRMYAPIAPHPVGSQRTSAPKRSREDDEFSEQSKRRKRSDSNMTMTMELGEEDRLLIQLKDEESMPWKDIANRFQTDLGKTYQIPALQMRLKRLRERMRVWTEADLRALRMAHEYWVQSKFDIISQKMLEFGAAEKWTARQCARKWAEIDPGPTPYTTYDHHSTPSYAPYTMSPVEGPPFLPYLHMP</sequence>
<reference evidence="2" key="1">
    <citation type="journal article" date="2020" name="Stud. Mycol.">
        <title>101 Dothideomycetes genomes: a test case for predicting lifestyles and emergence of pathogens.</title>
        <authorList>
            <person name="Haridas S."/>
            <person name="Albert R."/>
            <person name="Binder M."/>
            <person name="Bloem J."/>
            <person name="Labutti K."/>
            <person name="Salamov A."/>
            <person name="Andreopoulos B."/>
            <person name="Baker S."/>
            <person name="Barry K."/>
            <person name="Bills G."/>
            <person name="Bluhm B."/>
            <person name="Cannon C."/>
            <person name="Castanera R."/>
            <person name="Culley D."/>
            <person name="Daum C."/>
            <person name="Ezra D."/>
            <person name="Gonzalez J."/>
            <person name="Henrissat B."/>
            <person name="Kuo A."/>
            <person name="Liang C."/>
            <person name="Lipzen A."/>
            <person name="Lutzoni F."/>
            <person name="Magnuson J."/>
            <person name="Mondo S."/>
            <person name="Nolan M."/>
            <person name="Ohm R."/>
            <person name="Pangilinan J."/>
            <person name="Park H.-J."/>
            <person name="Ramirez L."/>
            <person name="Alfaro M."/>
            <person name="Sun H."/>
            <person name="Tritt A."/>
            <person name="Yoshinaga Y."/>
            <person name="Zwiers L.-H."/>
            <person name="Turgeon B."/>
            <person name="Goodwin S."/>
            <person name="Spatafora J."/>
            <person name="Crous P."/>
            <person name="Grigoriev I."/>
        </authorList>
    </citation>
    <scope>NUCLEOTIDE SEQUENCE</scope>
    <source>
        <strain evidence="2">CBS 207.26</strain>
    </source>
</reference>
<protein>
    <recommendedName>
        <fullName evidence="4">Myb-like domain-containing protein</fullName>
    </recommendedName>
</protein>
<gene>
    <name evidence="2" type="ORF">K469DRAFT_572076</name>
</gene>
<keyword evidence="3" id="KW-1185">Reference proteome</keyword>
<dbReference type="OrthoDB" id="5421421at2759"/>
<dbReference type="EMBL" id="ML994629">
    <property type="protein sequence ID" value="KAF2186665.1"/>
    <property type="molecule type" value="Genomic_DNA"/>
</dbReference>
<feature type="region of interest" description="Disordered" evidence="1">
    <location>
        <begin position="103"/>
        <end position="202"/>
    </location>
</feature>
<feature type="compositionally biased region" description="Low complexity" evidence="1">
    <location>
        <begin position="175"/>
        <end position="193"/>
    </location>
</feature>
<dbReference type="AlphaFoldDB" id="A0A6A6E6N2"/>
<organism evidence="2 3">
    <name type="scientific">Zopfia rhizophila CBS 207.26</name>
    <dbReference type="NCBI Taxonomy" id="1314779"/>
    <lineage>
        <taxon>Eukaryota</taxon>
        <taxon>Fungi</taxon>
        <taxon>Dikarya</taxon>
        <taxon>Ascomycota</taxon>
        <taxon>Pezizomycotina</taxon>
        <taxon>Dothideomycetes</taxon>
        <taxon>Dothideomycetes incertae sedis</taxon>
        <taxon>Zopfiaceae</taxon>
        <taxon>Zopfia</taxon>
    </lineage>
</organism>
<evidence type="ECO:0008006" key="4">
    <source>
        <dbReference type="Google" id="ProtNLM"/>
    </source>
</evidence>
<accession>A0A6A6E6N2</accession>
<feature type="region of interest" description="Disordered" evidence="1">
    <location>
        <begin position="256"/>
        <end position="299"/>
    </location>
</feature>